<dbReference type="EMBL" id="CP034876">
    <property type="protein sequence ID" value="QCI21033.1"/>
    <property type="molecule type" value="Genomic_DNA"/>
</dbReference>
<dbReference type="GO" id="GO:0036431">
    <property type="term" value="F:dCMP kinase activity"/>
    <property type="evidence" value="ECO:0007669"/>
    <property type="project" value="InterPro"/>
</dbReference>
<keyword evidence="4 9" id="KW-0418">Kinase</keyword>
<accession>A0A4D6XWL1</accession>
<dbReference type="InterPro" id="IPR027417">
    <property type="entry name" value="P-loop_NTPase"/>
</dbReference>
<dbReference type="Gene3D" id="3.40.50.300">
    <property type="entry name" value="P-loop containing nucleotide triphosphate hydrolases"/>
    <property type="match status" value="1"/>
</dbReference>
<reference evidence="9 10" key="1">
    <citation type="submission" date="2018-12" db="EMBL/GenBank/DDBJ databases">
        <authorList>
            <person name="Chong R.A."/>
        </authorList>
    </citation>
    <scope>NUCLEOTIDE SEQUENCE [LARGE SCALE GENOMIC DNA]</scope>
    <source>
        <strain evidence="9 10">Hla</strain>
    </source>
</reference>
<dbReference type="CDD" id="cd02020">
    <property type="entry name" value="CMPK"/>
    <property type="match status" value="1"/>
</dbReference>
<evidence type="ECO:0000259" key="8">
    <source>
        <dbReference type="Pfam" id="PF02224"/>
    </source>
</evidence>
<keyword evidence="2" id="KW-0808">Transferase</keyword>
<reference evidence="9 10" key="2">
    <citation type="submission" date="2019-05" db="EMBL/GenBank/DDBJ databases">
        <title>Genome evolution of the obligate endosymbiont Buchnera aphidicola.</title>
        <authorList>
            <person name="Moran N.A."/>
        </authorList>
    </citation>
    <scope>NUCLEOTIDE SEQUENCE [LARGE SCALE GENOMIC DNA]</scope>
    <source>
        <strain evidence="9 10">Hla</strain>
    </source>
</reference>
<dbReference type="SUPFAM" id="SSF52540">
    <property type="entry name" value="P-loop containing nucleoside triphosphate hydrolases"/>
    <property type="match status" value="1"/>
</dbReference>
<dbReference type="Pfam" id="PF02224">
    <property type="entry name" value="Cytidylate_kin"/>
    <property type="match status" value="1"/>
</dbReference>
<gene>
    <name evidence="9" type="ORF">D9V68_01580</name>
</gene>
<evidence type="ECO:0000313" key="9">
    <source>
        <dbReference type="EMBL" id="QCI21033.1"/>
    </source>
</evidence>
<dbReference type="AlphaFoldDB" id="A0A4D6XWL1"/>
<evidence type="ECO:0000256" key="7">
    <source>
        <dbReference type="ARBA" id="ARBA00048478"/>
    </source>
</evidence>
<evidence type="ECO:0000256" key="6">
    <source>
        <dbReference type="ARBA" id="ARBA00047615"/>
    </source>
</evidence>
<keyword evidence="5" id="KW-0067">ATP-binding</keyword>
<organism evidence="9 10">
    <name type="scientific">Buchnera aphidicola</name>
    <name type="common">Hyperomyzus lactucae</name>
    <dbReference type="NCBI Taxonomy" id="1241860"/>
    <lineage>
        <taxon>Bacteria</taxon>
        <taxon>Pseudomonadati</taxon>
        <taxon>Pseudomonadota</taxon>
        <taxon>Gammaproteobacteria</taxon>
        <taxon>Enterobacterales</taxon>
        <taxon>Erwiniaceae</taxon>
        <taxon>Buchnera</taxon>
    </lineage>
</organism>
<evidence type="ECO:0000256" key="3">
    <source>
        <dbReference type="ARBA" id="ARBA00022741"/>
    </source>
</evidence>
<protein>
    <recommendedName>
        <fullName evidence="1">(d)CMP kinase</fullName>
        <ecNumber evidence="1">2.7.4.25</ecNumber>
    </recommendedName>
</protein>
<feature type="domain" description="Cytidylate kinase" evidence="8">
    <location>
        <begin position="19"/>
        <end position="152"/>
    </location>
</feature>
<keyword evidence="3" id="KW-0547">Nucleotide-binding</keyword>
<name>A0A4D6XWL1_9GAMM</name>
<dbReference type="EC" id="2.7.4.25" evidence="1"/>
<dbReference type="GO" id="GO:0036430">
    <property type="term" value="F:CMP kinase activity"/>
    <property type="evidence" value="ECO:0007669"/>
    <property type="project" value="RHEA"/>
</dbReference>
<evidence type="ECO:0000256" key="5">
    <source>
        <dbReference type="ARBA" id="ARBA00022840"/>
    </source>
</evidence>
<evidence type="ECO:0000256" key="1">
    <source>
        <dbReference type="ARBA" id="ARBA00012906"/>
    </source>
</evidence>
<evidence type="ECO:0000256" key="4">
    <source>
        <dbReference type="ARBA" id="ARBA00022777"/>
    </source>
</evidence>
<proteinExistence type="predicted"/>
<evidence type="ECO:0000256" key="2">
    <source>
        <dbReference type="ARBA" id="ARBA00022679"/>
    </source>
</evidence>
<sequence>MFYRKFKFFINKKKSIDYLHQLIDVEKISEVSSQLATYPSIRKILLKEQRLLRSWPGLVAEGRDMGTVVFPNAILKFFLNASLEIRTKRRMSQLHKYNYHVSFEKLLIKMKNRDERDQNRLISPLCVPKNAIILDSTHMSISEITKTVMEYIIEKIKI</sequence>
<dbReference type="InterPro" id="IPR011994">
    <property type="entry name" value="Cytidylate_kinase_dom"/>
</dbReference>
<evidence type="ECO:0000313" key="10">
    <source>
        <dbReference type="Proteomes" id="UP000298738"/>
    </source>
</evidence>
<dbReference type="GO" id="GO:0005524">
    <property type="term" value="F:ATP binding"/>
    <property type="evidence" value="ECO:0007669"/>
    <property type="project" value="UniProtKB-KW"/>
</dbReference>
<dbReference type="Proteomes" id="UP000298738">
    <property type="component" value="Chromosome"/>
</dbReference>
<dbReference type="OrthoDB" id="9807434at2"/>
<comment type="catalytic activity">
    <reaction evidence="7">
        <text>CMP + ATP = CDP + ADP</text>
        <dbReference type="Rhea" id="RHEA:11600"/>
        <dbReference type="ChEBI" id="CHEBI:30616"/>
        <dbReference type="ChEBI" id="CHEBI:58069"/>
        <dbReference type="ChEBI" id="CHEBI:60377"/>
        <dbReference type="ChEBI" id="CHEBI:456216"/>
        <dbReference type="EC" id="2.7.4.25"/>
    </reaction>
</comment>
<comment type="catalytic activity">
    <reaction evidence="6">
        <text>dCMP + ATP = dCDP + ADP</text>
        <dbReference type="Rhea" id="RHEA:25094"/>
        <dbReference type="ChEBI" id="CHEBI:30616"/>
        <dbReference type="ChEBI" id="CHEBI:57566"/>
        <dbReference type="ChEBI" id="CHEBI:58593"/>
        <dbReference type="ChEBI" id="CHEBI:456216"/>
        <dbReference type="EC" id="2.7.4.25"/>
    </reaction>
</comment>